<dbReference type="Pfam" id="PF00188">
    <property type="entry name" value="CAP"/>
    <property type="match status" value="1"/>
</dbReference>
<organism evidence="2 3">
    <name type="scientific">Paenibacillus montaniterrae</name>
    <dbReference type="NCBI Taxonomy" id="429341"/>
    <lineage>
        <taxon>Bacteria</taxon>
        <taxon>Bacillati</taxon>
        <taxon>Bacillota</taxon>
        <taxon>Bacilli</taxon>
        <taxon>Bacillales</taxon>
        <taxon>Paenibacillaceae</taxon>
        <taxon>Paenibacillus</taxon>
    </lineage>
</organism>
<name>A0A920CXW4_9BACL</name>
<evidence type="ECO:0000259" key="1">
    <source>
        <dbReference type="Pfam" id="PF00188"/>
    </source>
</evidence>
<keyword evidence="3" id="KW-1185">Reference proteome</keyword>
<dbReference type="EMBL" id="BOSE01000002">
    <property type="protein sequence ID" value="GIP15728.1"/>
    <property type="molecule type" value="Genomic_DNA"/>
</dbReference>
<dbReference type="Gene3D" id="3.40.33.10">
    <property type="entry name" value="CAP"/>
    <property type="match status" value="1"/>
</dbReference>
<dbReference type="CDD" id="cd05379">
    <property type="entry name" value="CAP_bacterial"/>
    <property type="match status" value="1"/>
</dbReference>
<sequence length="114" mass="12459">MSLVNQERAAAGLSALVLDTKLNEVATEKARDMDVNNYFSHTSPTYGSPFDMLATYGVSYRTAGENIASGQRTAEQVMNDWMNSSGHRANILNSSYSKLGVGYVNGKWVQLFIG</sequence>
<dbReference type="Proteomes" id="UP000683139">
    <property type="component" value="Unassembled WGS sequence"/>
</dbReference>
<protein>
    <recommendedName>
        <fullName evidence="1">SCP domain-containing protein</fullName>
    </recommendedName>
</protein>
<feature type="domain" description="SCP" evidence="1">
    <location>
        <begin position="2"/>
        <end position="107"/>
    </location>
</feature>
<accession>A0A920CXW4</accession>
<dbReference type="PANTHER" id="PTHR31157:SF1">
    <property type="entry name" value="SCP DOMAIN-CONTAINING PROTEIN"/>
    <property type="match status" value="1"/>
</dbReference>
<dbReference type="SUPFAM" id="SSF55797">
    <property type="entry name" value="PR-1-like"/>
    <property type="match status" value="1"/>
</dbReference>
<comment type="caution">
    <text evidence="2">The sequence shown here is derived from an EMBL/GenBank/DDBJ whole genome shotgun (WGS) entry which is preliminary data.</text>
</comment>
<dbReference type="InterPro" id="IPR035940">
    <property type="entry name" value="CAP_sf"/>
</dbReference>
<dbReference type="PANTHER" id="PTHR31157">
    <property type="entry name" value="SCP DOMAIN-CONTAINING PROTEIN"/>
    <property type="match status" value="1"/>
</dbReference>
<proteinExistence type="predicted"/>
<reference evidence="2" key="1">
    <citation type="submission" date="2021-03" db="EMBL/GenBank/DDBJ databases">
        <title>Antimicrobial resistance genes in bacteria isolated from Japanese honey, and their potential for conferring macrolide and lincosamide resistance in the American foulbrood pathogen Paenibacillus larvae.</title>
        <authorList>
            <person name="Okamoto M."/>
            <person name="Kumagai M."/>
            <person name="Kanamori H."/>
            <person name="Takamatsu D."/>
        </authorList>
    </citation>
    <scope>NUCLEOTIDE SEQUENCE</scope>
    <source>
        <strain evidence="2">J40TS1</strain>
    </source>
</reference>
<evidence type="ECO:0000313" key="3">
    <source>
        <dbReference type="Proteomes" id="UP000683139"/>
    </source>
</evidence>
<dbReference type="InterPro" id="IPR014044">
    <property type="entry name" value="CAP_dom"/>
</dbReference>
<gene>
    <name evidence="2" type="ORF">J40TS1_13700</name>
</gene>
<dbReference type="AlphaFoldDB" id="A0A920CXW4"/>
<evidence type="ECO:0000313" key="2">
    <source>
        <dbReference type="EMBL" id="GIP15728.1"/>
    </source>
</evidence>